<dbReference type="Proteomes" id="UP000322214">
    <property type="component" value="Chromosome"/>
</dbReference>
<reference evidence="2 3" key="1">
    <citation type="submission" date="2019-08" db="EMBL/GenBank/DDBJ databases">
        <title>Deep-cultivation of Planctomycetes and their phenomic and genomic characterization uncovers novel biology.</title>
        <authorList>
            <person name="Wiegand S."/>
            <person name="Jogler M."/>
            <person name="Boedeker C."/>
            <person name="Pinto D."/>
            <person name="Vollmers J."/>
            <person name="Rivas-Marin E."/>
            <person name="Kohn T."/>
            <person name="Peeters S.H."/>
            <person name="Heuer A."/>
            <person name="Rast P."/>
            <person name="Oberbeckmann S."/>
            <person name="Bunk B."/>
            <person name="Jeske O."/>
            <person name="Meyerdierks A."/>
            <person name="Storesund J.E."/>
            <person name="Kallscheuer N."/>
            <person name="Luecker S."/>
            <person name="Lage O.M."/>
            <person name="Pohl T."/>
            <person name="Merkel B.J."/>
            <person name="Hornburger P."/>
            <person name="Mueller R.-W."/>
            <person name="Bruemmer F."/>
            <person name="Labrenz M."/>
            <person name="Spormann A.M."/>
            <person name="Op den Camp H."/>
            <person name="Overmann J."/>
            <person name="Amann R."/>
            <person name="Jetten M.S.M."/>
            <person name="Mascher T."/>
            <person name="Medema M.H."/>
            <person name="Devos D.P."/>
            <person name="Kaster A.-K."/>
            <person name="Ovreas L."/>
            <person name="Rohde M."/>
            <person name="Galperin M.Y."/>
            <person name="Jogler C."/>
        </authorList>
    </citation>
    <scope>NUCLEOTIDE SEQUENCE [LARGE SCALE GENOMIC DNA]</scope>
    <source>
        <strain evidence="2 3">FC18</strain>
    </source>
</reference>
<accession>A0A5B9P5W2</accession>
<dbReference type="AlphaFoldDB" id="A0A5B9P5W2"/>
<name>A0A5B9P5W2_9BACT</name>
<evidence type="ECO:0000313" key="3">
    <source>
        <dbReference type="Proteomes" id="UP000322214"/>
    </source>
</evidence>
<dbReference type="Pfam" id="PF13629">
    <property type="entry name" value="T2SS-T3SS_pil_N"/>
    <property type="match status" value="1"/>
</dbReference>
<evidence type="ECO:0000259" key="1">
    <source>
        <dbReference type="Pfam" id="PF13629"/>
    </source>
</evidence>
<dbReference type="KEGG" id="mff:MFFC18_18180"/>
<keyword evidence="3" id="KW-1185">Reference proteome</keyword>
<proteinExistence type="predicted"/>
<organism evidence="2 3">
    <name type="scientific">Mariniblastus fucicola</name>
    <dbReference type="NCBI Taxonomy" id="980251"/>
    <lineage>
        <taxon>Bacteria</taxon>
        <taxon>Pseudomonadati</taxon>
        <taxon>Planctomycetota</taxon>
        <taxon>Planctomycetia</taxon>
        <taxon>Pirellulales</taxon>
        <taxon>Pirellulaceae</taxon>
        <taxon>Mariniblastus</taxon>
    </lineage>
</organism>
<protein>
    <recommendedName>
        <fullName evidence="1">Pilus formation protein N-terminal domain-containing protein</fullName>
    </recommendedName>
</protein>
<dbReference type="InterPro" id="IPR032789">
    <property type="entry name" value="T2SS-T3SS_pil_N"/>
</dbReference>
<sequence>MPELVIENPDIVAAEFKRASEFIVTAKRIGVTDLYTYNKMRRKTTYILEVTR</sequence>
<feature type="domain" description="Pilus formation protein N-terminal" evidence="1">
    <location>
        <begin position="4"/>
        <end position="45"/>
    </location>
</feature>
<dbReference type="EMBL" id="CP042912">
    <property type="protein sequence ID" value="QEG21957.1"/>
    <property type="molecule type" value="Genomic_DNA"/>
</dbReference>
<gene>
    <name evidence="2" type="ORF">MFFC18_18180</name>
</gene>
<evidence type="ECO:0000313" key="2">
    <source>
        <dbReference type="EMBL" id="QEG21957.1"/>
    </source>
</evidence>